<dbReference type="SMART" id="SM00252">
    <property type="entry name" value="SH2"/>
    <property type="match status" value="1"/>
</dbReference>
<keyword evidence="1 2" id="KW-0727">SH2 domain</keyword>
<dbReference type="Pfam" id="PF00017">
    <property type="entry name" value="SH2"/>
    <property type="match status" value="1"/>
</dbReference>
<evidence type="ECO:0000256" key="2">
    <source>
        <dbReference type="PROSITE-ProRule" id="PRU00191"/>
    </source>
</evidence>
<dbReference type="GeneTree" id="ENSGT00940000161846"/>
<dbReference type="GO" id="GO:0007169">
    <property type="term" value="P:cell surface receptor protein tyrosine kinase signaling pathway"/>
    <property type="evidence" value="ECO:0007669"/>
    <property type="project" value="TreeGrafter"/>
</dbReference>
<dbReference type="Proteomes" id="UP000694548">
    <property type="component" value="Chromosome sgr01"/>
</dbReference>
<dbReference type="PROSITE" id="PS50001">
    <property type="entry name" value="SH2"/>
    <property type="match status" value="1"/>
</dbReference>
<dbReference type="PANTHER" id="PTHR14098:SF2">
    <property type="entry name" value="CYTOKINE-DEPENDENT HEMATOPOIETIC CELL LINKER"/>
    <property type="match status" value="1"/>
</dbReference>
<reference evidence="5" key="3">
    <citation type="submission" date="2025-09" db="UniProtKB">
        <authorList>
            <consortium name="Ensembl"/>
        </authorList>
    </citation>
    <scope>IDENTIFICATION</scope>
</reference>
<feature type="compositionally biased region" description="Basic and acidic residues" evidence="3">
    <location>
        <begin position="149"/>
        <end position="158"/>
    </location>
</feature>
<name>A0A8C6KH25_NOTFU</name>
<evidence type="ECO:0000256" key="1">
    <source>
        <dbReference type="ARBA" id="ARBA00022999"/>
    </source>
</evidence>
<dbReference type="InterPro" id="IPR036860">
    <property type="entry name" value="SH2_dom_sf"/>
</dbReference>
<dbReference type="FunFam" id="3.30.505.10:FF:000016">
    <property type="entry name" value="B-cell linker protein isoform 2"/>
    <property type="match status" value="1"/>
</dbReference>
<proteinExistence type="predicted"/>
<feature type="domain" description="SH2" evidence="4">
    <location>
        <begin position="240"/>
        <end position="351"/>
    </location>
</feature>
<accession>A0A8C6KH25</accession>
<dbReference type="GO" id="GO:0005737">
    <property type="term" value="C:cytoplasm"/>
    <property type="evidence" value="ECO:0007669"/>
    <property type="project" value="UniProtKB-ARBA"/>
</dbReference>
<dbReference type="PANTHER" id="PTHR14098">
    <property type="entry name" value="SH2 DOMAIN CONTAINING PROTEIN"/>
    <property type="match status" value="1"/>
</dbReference>
<reference evidence="5" key="1">
    <citation type="submission" date="2014-08" db="EMBL/GenBank/DDBJ databases">
        <authorList>
            <person name="Senf B."/>
            <person name="Petzold A."/>
            <person name="Downie B.R."/>
            <person name="Koch P."/>
            <person name="Platzer M."/>
        </authorList>
    </citation>
    <scope>NUCLEOTIDE SEQUENCE [LARGE SCALE GENOMIC DNA]</scope>
    <source>
        <strain evidence="5">GRZ</strain>
    </source>
</reference>
<organism evidence="5 6">
    <name type="scientific">Nothobranchius furzeri</name>
    <name type="common">Turquoise killifish</name>
    <dbReference type="NCBI Taxonomy" id="105023"/>
    <lineage>
        <taxon>Eukaryota</taxon>
        <taxon>Metazoa</taxon>
        <taxon>Chordata</taxon>
        <taxon>Craniata</taxon>
        <taxon>Vertebrata</taxon>
        <taxon>Euteleostomi</taxon>
        <taxon>Actinopterygii</taxon>
        <taxon>Neopterygii</taxon>
        <taxon>Teleostei</taxon>
        <taxon>Neoteleostei</taxon>
        <taxon>Acanthomorphata</taxon>
        <taxon>Ovalentaria</taxon>
        <taxon>Atherinomorphae</taxon>
        <taxon>Cyprinodontiformes</taxon>
        <taxon>Nothobranchiidae</taxon>
        <taxon>Nothobranchius</taxon>
    </lineage>
</organism>
<dbReference type="AlphaFoldDB" id="A0A8C6KH25"/>
<evidence type="ECO:0000313" key="6">
    <source>
        <dbReference type="Proteomes" id="UP000694548"/>
    </source>
</evidence>
<keyword evidence="6" id="KW-1185">Reference proteome</keyword>
<dbReference type="InterPro" id="IPR051751">
    <property type="entry name" value="Immunoreceptor_sig_adapters"/>
</dbReference>
<reference evidence="5" key="2">
    <citation type="submission" date="2025-08" db="UniProtKB">
        <authorList>
            <consortium name="Ensembl"/>
        </authorList>
    </citation>
    <scope>IDENTIFICATION</scope>
</reference>
<dbReference type="InterPro" id="IPR000980">
    <property type="entry name" value="SH2"/>
</dbReference>
<feature type="region of interest" description="Disordered" evidence="3">
    <location>
        <begin position="142"/>
        <end position="184"/>
    </location>
</feature>
<evidence type="ECO:0000259" key="4">
    <source>
        <dbReference type="PROSITE" id="PS50001"/>
    </source>
</evidence>
<evidence type="ECO:0000313" key="5">
    <source>
        <dbReference type="Ensembl" id="ENSNFUP00015003693.1"/>
    </source>
</evidence>
<dbReference type="Ensembl" id="ENSNFUT00015003907.1">
    <property type="protein sequence ID" value="ENSNFUP00015003693.1"/>
    <property type="gene ID" value="ENSNFUG00015001859.1"/>
</dbReference>
<evidence type="ECO:0000256" key="3">
    <source>
        <dbReference type="SAM" id="MobiDB-lite"/>
    </source>
</evidence>
<protein>
    <recommendedName>
        <fullName evidence="4">SH2 domain-containing protein</fullName>
    </recommendedName>
</protein>
<dbReference type="GO" id="GO:0035556">
    <property type="term" value="P:intracellular signal transduction"/>
    <property type="evidence" value="ECO:0007669"/>
    <property type="project" value="TreeGrafter"/>
</dbReference>
<dbReference type="Gene3D" id="3.30.505.10">
    <property type="entry name" value="SH2 domain"/>
    <property type="match status" value="1"/>
</dbReference>
<sequence>MEPEYDVVDDQEEVLRVHILPARPIIEDQAYADRDCLRPYPNQSVSSVSTRRTPPRCPTQEVRVPVTGPAINRELKPGRRKTKLGKNSEYLRAFWLFDLCPNLIYSHVTCADRRPTPAETKEHASQRCSPFTSELPNKFSGFALQEPCSNDKEPKSCEKQSISLPRTGPQTPTRKASGPLAHQRHSMDLETHDLDKRVHHNLERVPSRRHHHEWPQTQEDMDQLELLPVEKPKTYCKEDWYIGACIRTDAEHALHLVNKDGAFLVRDCSINTNSEPLVLVVYHEKKVYNVKIRFIEATQKYALGTGQRSKDLFDSVAEIIKFHSIFPITLISGRNTLTNKYPENCVLTCPITKKDLDQLLA</sequence>
<feature type="compositionally biased region" description="Polar residues" evidence="3">
    <location>
        <begin position="159"/>
        <end position="174"/>
    </location>
</feature>
<dbReference type="SUPFAM" id="SSF55550">
    <property type="entry name" value="SH2 domain"/>
    <property type="match status" value="1"/>
</dbReference>